<reference evidence="2" key="1">
    <citation type="submission" date="2021-03" db="EMBL/GenBank/DDBJ databases">
        <authorList>
            <person name="Bekaert M."/>
        </authorList>
    </citation>
    <scope>NUCLEOTIDE SEQUENCE</scope>
</reference>
<gene>
    <name evidence="2" type="ORF">MEDL_50342</name>
</gene>
<feature type="region of interest" description="Disordered" evidence="1">
    <location>
        <begin position="1"/>
        <end position="20"/>
    </location>
</feature>
<sequence>MKDQNKGMDNDVSEEEVSAVSETYQQQVNAYIAKSNINKSITDVSLRNENETYNSSMTNPSEGELRTPNVDMMDAPSTNLHEIDEENDSQNNVSDHQIVINTASMCILPENEARNISKQLVMPLDLMSEVFDTTSTSDSLSMHYALCGLWDFAGQKEFYGTHQAFLTSSAIYLVVADMDTEICKEPLELDGTNSKEDHKQDSMDSFKDLESGGIYLSF</sequence>
<keyword evidence="3" id="KW-1185">Reference proteome</keyword>
<dbReference type="Proteomes" id="UP000683360">
    <property type="component" value="Unassembled WGS sequence"/>
</dbReference>
<dbReference type="AlphaFoldDB" id="A0A8S3U1T3"/>
<dbReference type="InterPro" id="IPR027417">
    <property type="entry name" value="P-loop_NTPase"/>
</dbReference>
<dbReference type="OrthoDB" id="5962960at2759"/>
<organism evidence="2 3">
    <name type="scientific">Mytilus edulis</name>
    <name type="common">Blue mussel</name>
    <dbReference type="NCBI Taxonomy" id="6550"/>
    <lineage>
        <taxon>Eukaryota</taxon>
        <taxon>Metazoa</taxon>
        <taxon>Spiralia</taxon>
        <taxon>Lophotrochozoa</taxon>
        <taxon>Mollusca</taxon>
        <taxon>Bivalvia</taxon>
        <taxon>Autobranchia</taxon>
        <taxon>Pteriomorphia</taxon>
        <taxon>Mytilida</taxon>
        <taxon>Mytiloidea</taxon>
        <taxon>Mytilidae</taxon>
        <taxon>Mytilinae</taxon>
        <taxon>Mytilus</taxon>
    </lineage>
</organism>
<comment type="caution">
    <text evidence="2">The sequence shown here is derived from an EMBL/GenBank/DDBJ whole genome shotgun (WGS) entry which is preliminary data.</text>
</comment>
<name>A0A8S3U1T3_MYTED</name>
<accession>A0A8S3U1T3</accession>
<dbReference type="Gene3D" id="3.40.50.300">
    <property type="entry name" value="P-loop containing nucleotide triphosphate hydrolases"/>
    <property type="match status" value="1"/>
</dbReference>
<dbReference type="Pfam" id="PF08477">
    <property type="entry name" value="Roc"/>
    <property type="match status" value="1"/>
</dbReference>
<proteinExistence type="predicted"/>
<evidence type="ECO:0000256" key="1">
    <source>
        <dbReference type="SAM" id="MobiDB-lite"/>
    </source>
</evidence>
<protein>
    <submittedName>
        <fullName evidence="2">Uncharacterized protein</fullName>
    </submittedName>
</protein>
<dbReference type="EMBL" id="CAJPWZ010002408">
    <property type="protein sequence ID" value="CAG2237840.1"/>
    <property type="molecule type" value="Genomic_DNA"/>
</dbReference>
<evidence type="ECO:0000313" key="3">
    <source>
        <dbReference type="Proteomes" id="UP000683360"/>
    </source>
</evidence>
<evidence type="ECO:0000313" key="2">
    <source>
        <dbReference type="EMBL" id="CAG2237840.1"/>
    </source>
</evidence>